<organism evidence="2 3">
    <name type="scientific">[Myrmecia] bisecta</name>
    <dbReference type="NCBI Taxonomy" id="41462"/>
    <lineage>
        <taxon>Eukaryota</taxon>
        <taxon>Viridiplantae</taxon>
        <taxon>Chlorophyta</taxon>
        <taxon>core chlorophytes</taxon>
        <taxon>Trebouxiophyceae</taxon>
        <taxon>Trebouxiales</taxon>
        <taxon>Trebouxiaceae</taxon>
        <taxon>Myrmecia</taxon>
    </lineage>
</organism>
<proteinExistence type="predicted"/>
<feature type="compositionally biased region" description="Polar residues" evidence="1">
    <location>
        <begin position="144"/>
        <end position="156"/>
    </location>
</feature>
<dbReference type="EMBL" id="JALJOR010000001">
    <property type="protein sequence ID" value="KAK9830385.1"/>
    <property type="molecule type" value="Genomic_DNA"/>
</dbReference>
<keyword evidence="3" id="KW-1185">Reference proteome</keyword>
<evidence type="ECO:0000256" key="1">
    <source>
        <dbReference type="SAM" id="MobiDB-lite"/>
    </source>
</evidence>
<gene>
    <name evidence="2" type="ORF">WJX72_011467</name>
</gene>
<reference evidence="2 3" key="1">
    <citation type="journal article" date="2024" name="Nat. Commun.">
        <title>Phylogenomics reveals the evolutionary origins of lichenization in chlorophyte algae.</title>
        <authorList>
            <person name="Puginier C."/>
            <person name="Libourel C."/>
            <person name="Otte J."/>
            <person name="Skaloud P."/>
            <person name="Haon M."/>
            <person name="Grisel S."/>
            <person name="Petersen M."/>
            <person name="Berrin J.G."/>
            <person name="Delaux P.M."/>
            <person name="Dal Grande F."/>
            <person name="Keller J."/>
        </authorList>
    </citation>
    <scope>NUCLEOTIDE SEQUENCE [LARGE SCALE GENOMIC DNA]</scope>
    <source>
        <strain evidence="2 3">SAG 2043</strain>
    </source>
</reference>
<accession>A0AAW1R8P9</accession>
<dbReference type="Proteomes" id="UP001489004">
    <property type="component" value="Unassembled WGS sequence"/>
</dbReference>
<dbReference type="AlphaFoldDB" id="A0AAW1R8P9"/>
<name>A0AAW1R8P9_9CHLO</name>
<sequence length="222" mass="22969">MSTLTESYTGDISLGCTREDVVGHANRLASVLRLSDRSERSTHGDAGPYAELVAALLAADDAGEAVQPIAALKPCLPALLSNLCDAKQTACGTRWLDPVAEVLGQALSEEFTAFQHTRTAGAGLEVAHPGTTAEGVDADGGAAQQENVPSNVQQPTSDAAVAELSARKEKTGRGSEQQAGFAWVGVAMASTFAKALVAAAVNAKHNVIAIKRCLNPVQADEY</sequence>
<feature type="region of interest" description="Disordered" evidence="1">
    <location>
        <begin position="124"/>
        <end position="156"/>
    </location>
</feature>
<evidence type="ECO:0000313" key="2">
    <source>
        <dbReference type="EMBL" id="KAK9830385.1"/>
    </source>
</evidence>
<comment type="caution">
    <text evidence="2">The sequence shown here is derived from an EMBL/GenBank/DDBJ whole genome shotgun (WGS) entry which is preliminary data.</text>
</comment>
<protein>
    <submittedName>
        <fullName evidence="2">Uncharacterized protein</fullName>
    </submittedName>
</protein>
<evidence type="ECO:0000313" key="3">
    <source>
        <dbReference type="Proteomes" id="UP001489004"/>
    </source>
</evidence>